<evidence type="ECO:0000256" key="7">
    <source>
        <dbReference type="ARBA" id="ARBA00023136"/>
    </source>
</evidence>
<accession>A8LJE4</accession>
<feature type="transmembrane region" description="Helical" evidence="8">
    <location>
        <begin position="188"/>
        <end position="206"/>
    </location>
</feature>
<evidence type="ECO:0000256" key="1">
    <source>
        <dbReference type="ARBA" id="ARBA00004651"/>
    </source>
</evidence>
<feature type="transmembrane region" description="Helical" evidence="8">
    <location>
        <begin position="59"/>
        <end position="77"/>
    </location>
</feature>
<feature type="transmembrane region" description="Helical" evidence="8">
    <location>
        <begin position="291"/>
        <end position="309"/>
    </location>
</feature>
<dbReference type="STRING" id="398580.Dshi_1424"/>
<feature type="transmembrane region" description="Helical" evidence="8">
    <location>
        <begin position="235"/>
        <end position="257"/>
    </location>
</feature>
<keyword evidence="3" id="KW-1003">Cell membrane</keyword>
<evidence type="ECO:0000313" key="9">
    <source>
        <dbReference type="EMBL" id="ABV93166.1"/>
    </source>
</evidence>
<dbReference type="EMBL" id="CP000830">
    <property type="protein sequence ID" value="ABV93166.1"/>
    <property type="molecule type" value="Genomic_DNA"/>
</dbReference>
<organism evidence="9 10">
    <name type="scientific">Dinoroseobacter shibae (strain DSM 16493 / NCIMB 14021 / DFL 12)</name>
    <dbReference type="NCBI Taxonomy" id="398580"/>
    <lineage>
        <taxon>Bacteria</taxon>
        <taxon>Pseudomonadati</taxon>
        <taxon>Pseudomonadota</taxon>
        <taxon>Alphaproteobacteria</taxon>
        <taxon>Rhodobacterales</taxon>
        <taxon>Roseobacteraceae</taxon>
        <taxon>Dinoroseobacter</taxon>
    </lineage>
</organism>
<dbReference type="PANTHER" id="PTHR32196">
    <property type="entry name" value="ABC TRANSPORTER PERMEASE PROTEIN YPHD-RELATED-RELATED"/>
    <property type="match status" value="1"/>
</dbReference>
<evidence type="ECO:0000256" key="3">
    <source>
        <dbReference type="ARBA" id="ARBA00022475"/>
    </source>
</evidence>
<feature type="transmembrane region" description="Helical" evidence="8">
    <location>
        <begin position="136"/>
        <end position="154"/>
    </location>
</feature>
<dbReference type="InterPro" id="IPR001851">
    <property type="entry name" value="ABC_transp_permease"/>
</dbReference>
<proteinExistence type="predicted"/>
<dbReference type="GO" id="GO:0005886">
    <property type="term" value="C:plasma membrane"/>
    <property type="evidence" value="ECO:0007669"/>
    <property type="project" value="UniProtKB-SubCell"/>
</dbReference>
<reference evidence="10" key="1">
    <citation type="journal article" date="2010" name="ISME J.">
        <title>The complete genome sequence of the algal symbiont Dinoroseobacter shibae: a hitchhiker's guide to life in the sea.</title>
        <authorList>
            <person name="Wagner-Dobler I."/>
            <person name="Ballhausen B."/>
            <person name="Berger M."/>
            <person name="Brinkhoff T."/>
            <person name="Buchholz I."/>
            <person name="Bunk B."/>
            <person name="Cypionka H."/>
            <person name="Daniel R."/>
            <person name="Drepper T."/>
            <person name="Gerdts G."/>
            <person name="Hahnke S."/>
            <person name="Han C."/>
            <person name="Jahn D."/>
            <person name="Kalhoefer D."/>
            <person name="Kiss H."/>
            <person name="Klenk H.P."/>
            <person name="Kyrpides N."/>
            <person name="Liebl W."/>
            <person name="Liesegang H."/>
            <person name="Meincke L."/>
            <person name="Pati A."/>
            <person name="Petersen J."/>
            <person name="Piekarski T."/>
            <person name="Pommerenke C."/>
            <person name="Pradella S."/>
            <person name="Pukall R."/>
            <person name="Rabus R."/>
            <person name="Stackebrandt E."/>
            <person name="Thole S."/>
            <person name="Thompson L."/>
            <person name="Tielen P."/>
            <person name="Tomasch J."/>
            <person name="von Jan M."/>
            <person name="Wanphrut N."/>
            <person name="Wichels A."/>
            <person name="Zech H."/>
            <person name="Simon M."/>
        </authorList>
    </citation>
    <scope>NUCLEOTIDE SEQUENCE [LARGE SCALE GENOMIC DNA]</scope>
    <source>
        <strain evidence="10">DSM 16493 / NCIMB 14021 / DFL 12</strain>
    </source>
</reference>
<dbReference type="AlphaFoldDB" id="A8LJE4"/>
<keyword evidence="10" id="KW-1185">Reference proteome</keyword>
<feature type="transmembrane region" description="Helical" evidence="8">
    <location>
        <begin position="28"/>
        <end position="47"/>
    </location>
</feature>
<keyword evidence="7 8" id="KW-0472">Membrane</keyword>
<evidence type="ECO:0000256" key="6">
    <source>
        <dbReference type="ARBA" id="ARBA00022989"/>
    </source>
</evidence>
<comment type="subcellular location">
    <subcellularLocation>
        <location evidence="1">Cell membrane</location>
        <topology evidence="1">Multi-pass membrane protein</topology>
    </subcellularLocation>
</comment>
<feature type="transmembrane region" description="Helical" evidence="8">
    <location>
        <begin position="107"/>
        <end position="124"/>
    </location>
</feature>
<dbReference type="Pfam" id="PF02653">
    <property type="entry name" value="BPD_transp_2"/>
    <property type="match status" value="1"/>
</dbReference>
<dbReference type="Proteomes" id="UP000006833">
    <property type="component" value="Chromosome"/>
</dbReference>
<evidence type="ECO:0000256" key="5">
    <source>
        <dbReference type="ARBA" id="ARBA00022692"/>
    </source>
</evidence>
<dbReference type="CDD" id="cd06579">
    <property type="entry name" value="TM_PBP1_transp_AraH_like"/>
    <property type="match status" value="1"/>
</dbReference>
<feature type="transmembrane region" description="Helical" evidence="8">
    <location>
        <begin position="315"/>
        <end position="334"/>
    </location>
</feature>
<dbReference type="GO" id="GO:0022857">
    <property type="term" value="F:transmembrane transporter activity"/>
    <property type="evidence" value="ECO:0007669"/>
    <property type="project" value="InterPro"/>
</dbReference>
<keyword evidence="2" id="KW-0813">Transport</keyword>
<feature type="transmembrane region" description="Helical" evidence="8">
    <location>
        <begin position="269"/>
        <end position="286"/>
    </location>
</feature>
<keyword evidence="6 8" id="KW-1133">Transmembrane helix</keyword>
<dbReference type="HOGENOM" id="CLU_028880_0_2_5"/>
<keyword evidence="4" id="KW-0997">Cell inner membrane</keyword>
<protein>
    <submittedName>
        <fullName evidence="9">Inner-membrane translocator</fullName>
    </submittedName>
</protein>
<evidence type="ECO:0000256" key="8">
    <source>
        <dbReference type="SAM" id="Phobius"/>
    </source>
</evidence>
<sequence>MDWPFPTADTGAHAMSRRPKRLRAEHRGLVLGSLLLVALFTAASILVEGFASANNIRSILLLAAFLGLAALGQTMVATVGGLDLSIPFVIGASNILLAYLFGTSLPAPLAILCILAMGALIGVLNGVMSYRIQGQALILTLGVGFAVVGGAQIFTSLGSQFSGTVFSQVPGWFSNIASISGTTFGLKLPPVILIWAAIAASLIFWINRTRAGRAIYAIGGNRTAAARLRISEFRVWVSTYTISGLTAAATGCLLLGFSGGGFVGVGDPYLFTTVAAVVVGGTSLLGGTGGYGATVIGVLVLQVLTSFLVGMGLDYAAQQTVFGLLILPMVALYARAPHIRYQI</sequence>
<gene>
    <name evidence="9" type="primary">rbsC1</name>
    <name evidence="9" type="ordered locus">Dshi_1424</name>
</gene>
<evidence type="ECO:0000256" key="4">
    <source>
        <dbReference type="ARBA" id="ARBA00022519"/>
    </source>
</evidence>
<dbReference type="PANTHER" id="PTHR32196:SF21">
    <property type="entry name" value="ABC TRANSPORTER PERMEASE PROTEIN YPHD-RELATED"/>
    <property type="match status" value="1"/>
</dbReference>
<name>A8LJE4_DINSH</name>
<evidence type="ECO:0000313" key="10">
    <source>
        <dbReference type="Proteomes" id="UP000006833"/>
    </source>
</evidence>
<evidence type="ECO:0000256" key="2">
    <source>
        <dbReference type="ARBA" id="ARBA00022448"/>
    </source>
</evidence>
<dbReference type="KEGG" id="dsh:Dshi_1424"/>
<dbReference type="eggNOG" id="COG1172">
    <property type="taxonomic scope" value="Bacteria"/>
</dbReference>
<keyword evidence="5 8" id="KW-0812">Transmembrane</keyword>